<evidence type="ECO:0000259" key="4">
    <source>
        <dbReference type="Pfam" id="PF00080"/>
    </source>
</evidence>
<feature type="domain" description="Superoxide dismutase copper/zinc binding" evidence="4">
    <location>
        <begin position="41"/>
        <end position="172"/>
    </location>
</feature>
<comment type="caution">
    <text evidence="5">The sequence shown here is derived from an EMBL/GenBank/DDBJ whole genome shotgun (WGS) entry which is preliminary data.</text>
</comment>
<evidence type="ECO:0000256" key="1">
    <source>
        <dbReference type="ARBA" id="ARBA00010457"/>
    </source>
</evidence>
<dbReference type="GO" id="GO:0005507">
    <property type="term" value="F:copper ion binding"/>
    <property type="evidence" value="ECO:0007669"/>
    <property type="project" value="InterPro"/>
</dbReference>
<evidence type="ECO:0000313" key="5">
    <source>
        <dbReference type="EMBL" id="MDA5108029.1"/>
    </source>
</evidence>
<keyword evidence="3" id="KW-0479">Metal-binding</keyword>
<dbReference type="CDD" id="cd00305">
    <property type="entry name" value="Cu-Zn_Superoxide_Dismutase"/>
    <property type="match status" value="1"/>
</dbReference>
<proteinExistence type="inferred from homology"/>
<comment type="cofactor">
    <cofactor evidence="3">
        <name>Zn(2+)</name>
        <dbReference type="ChEBI" id="CHEBI:29105"/>
    </cofactor>
    <text evidence="3">Binds 1 zinc ion per subunit.</text>
</comment>
<keyword evidence="3" id="KW-0186">Copper</keyword>
<dbReference type="PROSITE" id="PS00087">
    <property type="entry name" value="SOD_CU_ZN_1"/>
    <property type="match status" value="1"/>
</dbReference>
<evidence type="ECO:0000256" key="3">
    <source>
        <dbReference type="RuleBase" id="RU000393"/>
    </source>
</evidence>
<dbReference type="EMBL" id="JAPYYP010000005">
    <property type="protein sequence ID" value="MDA5108029.1"/>
    <property type="molecule type" value="Genomic_DNA"/>
</dbReference>
<accession>A0A9X3TNZ1</accession>
<protein>
    <recommendedName>
        <fullName evidence="3">Superoxide dismutase [Cu-Zn]</fullName>
        <ecNumber evidence="3">1.15.1.1</ecNumber>
    </recommendedName>
</protein>
<comment type="cofactor">
    <cofactor evidence="3">
        <name>Cu cation</name>
        <dbReference type="ChEBI" id="CHEBI:23378"/>
    </cofactor>
    <text evidence="3">Binds 1 copper ion per subunit.</text>
</comment>
<dbReference type="Proteomes" id="UP001151071">
    <property type="component" value="Unassembled WGS sequence"/>
</dbReference>
<comment type="catalytic activity">
    <reaction evidence="3">
        <text>2 superoxide + 2 H(+) = H2O2 + O2</text>
        <dbReference type="Rhea" id="RHEA:20696"/>
        <dbReference type="ChEBI" id="CHEBI:15378"/>
        <dbReference type="ChEBI" id="CHEBI:15379"/>
        <dbReference type="ChEBI" id="CHEBI:16240"/>
        <dbReference type="ChEBI" id="CHEBI:18421"/>
        <dbReference type="EC" id="1.15.1.1"/>
    </reaction>
</comment>
<dbReference type="GO" id="GO:0004784">
    <property type="term" value="F:superoxide dismutase activity"/>
    <property type="evidence" value="ECO:0007669"/>
    <property type="project" value="UniProtKB-EC"/>
</dbReference>
<reference evidence="5" key="1">
    <citation type="submission" date="2022-12" db="EMBL/GenBank/DDBJ databases">
        <title>Draft genome sequence of the thermophilic strain Brevibacillus thermoruber HT42, isolated from Los Humeros, Puebla, Mexico, with biotechnological potential.</title>
        <authorList>
            <person name="Lara Sanchez J."/>
            <person name="Solis Palacios R."/>
            <person name="Bustos Baena A.S."/>
            <person name="Ruz Baez A.E."/>
            <person name="Espinosa Luna G."/>
            <person name="Oliart Ros R.M."/>
        </authorList>
    </citation>
    <scope>NUCLEOTIDE SEQUENCE</scope>
    <source>
        <strain evidence="5">HT42</strain>
    </source>
</reference>
<dbReference type="EC" id="1.15.1.1" evidence="3"/>
<organism evidence="5 6">
    <name type="scientific">Brevibacillus thermoruber</name>
    <dbReference type="NCBI Taxonomy" id="33942"/>
    <lineage>
        <taxon>Bacteria</taxon>
        <taxon>Bacillati</taxon>
        <taxon>Bacillota</taxon>
        <taxon>Bacilli</taxon>
        <taxon>Bacillales</taxon>
        <taxon>Paenibacillaceae</taxon>
        <taxon>Brevibacillus</taxon>
    </lineage>
</organism>
<dbReference type="SUPFAM" id="SSF49329">
    <property type="entry name" value="Cu,Zn superoxide dismutase-like"/>
    <property type="match status" value="1"/>
</dbReference>
<keyword evidence="6" id="KW-1185">Reference proteome</keyword>
<evidence type="ECO:0000313" key="6">
    <source>
        <dbReference type="Proteomes" id="UP001151071"/>
    </source>
</evidence>
<name>A0A9X3TNZ1_9BACL</name>
<dbReference type="InterPro" id="IPR036423">
    <property type="entry name" value="SOD-like_Cu/Zn_dom_sf"/>
</dbReference>
<dbReference type="RefSeq" id="WP_271139739.1">
    <property type="nucleotide sequence ID" value="NZ_JAPYYP010000005.1"/>
</dbReference>
<dbReference type="InterPro" id="IPR018152">
    <property type="entry name" value="SOD_Cu/Zn_BS"/>
</dbReference>
<dbReference type="PROSITE" id="PS00332">
    <property type="entry name" value="SOD_CU_ZN_2"/>
    <property type="match status" value="1"/>
</dbReference>
<gene>
    <name evidence="5" type="ORF">O3V59_06640</name>
</gene>
<evidence type="ECO:0000256" key="2">
    <source>
        <dbReference type="ARBA" id="ARBA00024900"/>
    </source>
</evidence>
<dbReference type="InterPro" id="IPR024134">
    <property type="entry name" value="SOD_Cu/Zn_/chaperone"/>
</dbReference>
<dbReference type="Gene3D" id="2.60.40.200">
    <property type="entry name" value="Superoxide dismutase, copper/zinc binding domain"/>
    <property type="match status" value="1"/>
</dbReference>
<keyword evidence="3" id="KW-0862">Zinc</keyword>
<dbReference type="InterPro" id="IPR001424">
    <property type="entry name" value="SOD_Cu_Zn_dom"/>
</dbReference>
<dbReference type="PANTHER" id="PTHR10003">
    <property type="entry name" value="SUPEROXIDE DISMUTASE CU-ZN -RELATED"/>
    <property type="match status" value="1"/>
</dbReference>
<dbReference type="AlphaFoldDB" id="A0A9X3TNZ1"/>
<keyword evidence="3" id="KW-0560">Oxidoreductase</keyword>
<dbReference type="Pfam" id="PF00080">
    <property type="entry name" value="Sod_Cu"/>
    <property type="match status" value="1"/>
</dbReference>
<sequence>MHPFTHHEHYVPVASSDSSRRVPTRAFAHIQGGPLAPHLRGVVMFVDVPHGTEVFVEVAGLPPYQPASAHRQPIGPHGFHIHEHGSCAVGNPNNPFQAAGEHWNPTHQPHGNHAGDFPVLVSNNGYARMSFFTNRFRAADVIGKTIIIHQNPDDYRTQPAGNSGNRLACGVIQAG</sequence>
<comment type="function">
    <text evidence="2">Destroys radicals which are normally produced within the cells and which are toxic to biological systems. May play a role in favoring mycobacterial survival in phagocytes.</text>
</comment>
<comment type="similarity">
    <text evidence="1 3">Belongs to the Cu-Zn superoxide dismutase family.</text>
</comment>